<evidence type="ECO:0000256" key="1">
    <source>
        <dbReference type="ARBA" id="ARBA00000085"/>
    </source>
</evidence>
<comment type="subcellular location">
    <subcellularLocation>
        <location evidence="2">Membrane</location>
    </subcellularLocation>
</comment>
<dbReference type="InterPro" id="IPR036890">
    <property type="entry name" value="HATPase_C_sf"/>
</dbReference>
<dbReference type="GO" id="GO:0000155">
    <property type="term" value="F:phosphorelay sensor kinase activity"/>
    <property type="evidence" value="ECO:0007669"/>
    <property type="project" value="InterPro"/>
</dbReference>
<feature type="domain" description="HAMP" evidence="11">
    <location>
        <begin position="206"/>
        <end position="259"/>
    </location>
</feature>
<dbReference type="PANTHER" id="PTHR34220">
    <property type="entry name" value="SENSOR HISTIDINE KINASE YPDA"/>
    <property type="match status" value="1"/>
</dbReference>
<keyword evidence="4" id="KW-0597">Phosphoprotein</keyword>
<dbReference type="Gene3D" id="3.30.565.10">
    <property type="entry name" value="Histidine kinase-like ATPase, C-terminal domain"/>
    <property type="match status" value="1"/>
</dbReference>
<dbReference type="SMART" id="SM00304">
    <property type="entry name" value="HAMP"/>
    <property type="match status" value="1"/>
</dbReference>
<evidence type="ECO:0000256" key="9">
    <source>
        <dbReference type="SAM" id="Phobius"/>
    </source>
</evidence>
<dbReference type="InterPro" id="IPR003660">
    <property type="entry name" value="HAMP_dom"/>
</dbReference>
<dbReference type="InterPro" id="IPR050640">
    <property type="entry name" value="Bact_2-comp_sensor_kinase"/>
</dbReference>
<dbReference type="EMBL" id="WBZB01000014">
    <property type="protein sequence ID" value="KAB3531116.1"/>
    <property type="molecule type" value="Genomic_DNA"/>
</dbReference>
<evidence type="ECO:0000256" key="4">
    <source>
        <dbReference type="ARBA" id="ARBA00022553"/>
    </source>
</evidence>
<dbReference type="InterPro" id="IPR005467">
    <property type="entry name" value="His_kinase_dom"/>
</dbReference>
<evidence type="ECO:0000256" key="3">
    <source>
        <dbReference type="ARBA" id="ARBA00012438"/>
    </source>
</evidence>
<dbReference type="Pfam" id="PF06580">
    <property type="entry name" value="His_kinase"/>
    <property type="match status" value="1"/>
</dbReference>
<evidence type="ECO:0000256" key="8">
    <source>
        <dbReference type="SAM" id="Coils"/>
    </source>
</evidence>
<dbReference type="CDD" id="cd06225">
    <property type="entry name" value="HAMP"/>
    <property type="match status" value="1"/>
</dbReference>
<keyword evidence="8" id="KW-0175">Coiled coil</keyword>
<keyword evidence="13" id="KW-1185">Reference proteome</keyword>
<dbReference type="Pfam" id="PF00672">
    <property type="entry name" value="HAMP"/>
    <property type="match status" value="1"/>
</dbReference>
<feature type="transmembrane region" description="Helical" evidence="9">
    <location>
        <begin position="181"/>
        <end position="206"/>
    </location>
</feature>
<evidence type="ECO:0000256" key="2">
    <source>
        <dbReference type="ARBA" id="ARBA00004370"/>
    </source>
</evidence>
<dbReference type="SUPFAM" id="SSF55874">
    <property type="entry name" value="ATPase domain of HSP90 chaperone/DNA topoisomerase II/histidine kinase"/>
    <property type="match status" value="1"/>
</dbReference>
<dbReference type="PROSITE" id="PS50885">
    <property type="entry name" value="HAMP"/>
    <property type="match status" value="1"/>
</dbReference>
<evidence type="ECO:0000259" key="10">
    <source>
        <dbReference type="PROSITE" id="PS50109"/>
    </source>
</evidence>
<dbReference type="SMART" id="SM00387">
    <property type="entry name" value="HATPase_c"/>
    <property type="match status" value="1"/>
</dbReference>
<reference evidence="12 13" key="1">
    <citation type="submission" date="2019-10" db="EMBL/GenBank/DDBJ databases">
        <title>Alkaliphilus serpentinus sp. nov. and Alkaliphilus pronyensis sp. nov., two novel anaerobic alkaliphilic species isolated from the serpentinized-hosted hydrothermal field of the Prony Bay (New Caledonia).</title>
        <authorList>
            <person name="Postec A."/>
        </authorList>
    </citation>
    <scope>NUCLEOTIDE SEQUENCE [LARGE SCALE GENOMIC DNA]</scope>
    <source>
        <strain evidence="12 13">LacT</strain>
    </source>
</reference>
<accession>A0A833HPP7</accession>
<dbReference type="GO" id="GO:0016020">
    <property type="term" value="C:membrane"/>
    <property type="evidence" value="ECO:0007669"/>
    <property type="project" value="UniProtKB-SubCell"/>
</dbReference>
<dbReference type="Pfam" id="PF02518">
    <property type="entry name" value="HATPase_c"/>
    <property type="match status" value="1"/>
</dbReference>
<keyword evidence="6 12" id="KW-0418">Kinase</keyword>
<protein>
    <recommendedName>
        <fullName evidence="3">histidine kinase</fullName>
        <ecNumber evidence="3">2.7.13.3</ecNumber>
    </recommendedName>
</protein>
<dbReference type="AlphaFoldDB" id="A0A833HPP7"/>
<keyword evidence="5" id="KW-0808">Transferase</keyword>
<evidence type="ECO:0000256" key="5">
    <source>
        <dbReference type="ARBA" id="ARBA00022679"/>
    </source>
</evidence>
<sequence length="502" mass="57805">MIKPIFRFTGIRKKLFMYYLITTLILGVTSVYSYYNTKVVLTKFKAIISDHVYLNDLNNDVDTMVMEVEKYLSTKSSEALLNYYTLYNALERKSHNISRDVTYEEESIMLKNIGNMIDAFLLETDHAVKAKRGRISSEYITHFSRAYEVAEYIKGYNNDLLKLKLQEGSEKYELINKNMTYLSYFNVFVIILSILINTMLAIFFTYRLIKPIIQLADSAEKISTGDFSIPPVEFKTNDEVDVLAKAFHNMVISIKTYINEIKKQALFENKLKEQEVENLKMKSLLKEAELKSLQSQINPHFLFNTLNTASQLTMLEGADKSSEFIENIADLYRYNLRKLDEPITLQEEISYVGKYMYILKARFGSRIEFVTSIDEAIIDVKVPCIIIQPIVENAFIHGLENLDSQGIIRLEVRGHNNSILIEVTDNGIGMTEEKIQELLSGETNTHKQNKHASGIGIYNVIERLKLFYNITDTREIIEISSRIGKGTKVVLKIPYGRGDLDD</sequence>
<gene>
    <name evidence="12" type="ORF">F8153_05635</name>
</gene>
<keyword evidence="9" id="KW-0472">Membrane</keyword>
<dbReference type="InterPro" id="IPR003594">
    <property type="entry name" value="HATPase_dom"/>
</dbReference>
<dbReference type="InterPro" id="IPR010559">
    <property type="entry name" value="Sig_transdc_His_kin_internal"/>
</dbReference>
<comment type="caution">
    <text evidence="12">The sequence shown here is derived from an EMBL/GenBank/DDBJ whole genome shotgun (WGS) entry which is preliminary data.</text>
</comment>
<dbReference type="SUPFAM" id="SSF158472">
    <property type="entry name" value="HAMP domain-like"/>
    <property type="match status" value="1"/>
</dbReference>
<proteinExistence type="predicted"/>
<keyword evidence="9" id="KW-0812">Transmembrane</keyword>
<dbReference type="OrthoDB" id="9809348at2"/>
<comment type="catalytic activity">
    <reaction evidence="1">
        <text>ATP + protein L-histidine = ADP + protein N-phospho-L-histidine.</text>
        <dbReference type="EC" id="2.7.13.3"/>
    </reaction>
</comment>
<feature type="transmembrane region" description="Helical" evidence="9">
    <location>
        <begin position="16"/>
        <end position="35"/>
    </location>
</feature>
<dbReference type="EC" id="2.7.13.3" evidence="3"/>
<dbReference type="Gene3D" id="6.10.340.10">
    <property type="match status" value="1"/>
</dbReference>
<dbReference type="PANTHER" id="PTHR34220:SF7">
    <property type="entry name" value="SENSOR HISTIDINE KINASE YPDA"/>
    <property type="match status" value="1"/>
</dbReference>
<feature type="domain" description="Histidine kinase" evidence="10">
    <location>
        <begin position="313"/>
        <end position="497"/>
    </location>
</feature>
<evidence type="ECO:0000256" key="6">
    <source>
        <dbReference type="ARBA" id="ARBA00022777"/>
    </source>
</evidence>
<evidence type="ECO:0000256" key="7">
    <source>
        <dbReference type="ARBA" id="ARBA00023012"/>
    </source>
</evidence>
<feature type="coiled-coil region" evidence="8">
    <location>
        <begin position="262"/>
        <end position="296"/>
    </location>
</feature>
<evidence type="ECO:0000259" key="11">
    <source>
        <dbReference type="PROSITE" id="PS50885"/>
    </source>
</evidence>
<dbReference type="Proteomes" id="UP000465601">
    <property type="component" value="Unassembled WGS sequence"/>
</dbReference>
<evidence type="ECO:0000313" key="12">
    <source>
        <dbReference type="EMBL" id="KAB3531116.1"/>
    </source>
</evidence>
<keyword evidence="7" id="KW-0902">Two-component regulatory system</keyword>
<dbReference type="RefSeq" id="WP_151865395.1">
    <property type="nucleotide sequence ID" value="NZ_WBZB01000014.1"/>
</dbReference>
<keyword evidence="9" id="KW-1133">Transmembrane helix</keyword>
<organism evidence="12 13">
    <name type="scientific">Alkaliphilus serpentinus</name>
    <dbReference type="NCBI Taxonomy" id="1482731"/>
    <lineage>
        <taxon>Bacteria</taxon>
        <taxon>Bacillati</taxon>
        <taxon>Bacillota</taxon>
        <taxon>Clostridia</taxon>
        <taxon>Peptostreptococcales</taxon>
        <taxon>Natronincolaceae</taxon>
        <taxon>Alkaliphilus</taxon>
    </lineage>
</organism>
<name>A0A833HPP7_9FIRM</name>
<dbReference type="PROSITE" id="PS50109">
    <property type="entry name" value="HIS_KIN"/>
    <property type="match status" value="1"/>
</dbReference>
<evidence type="ECO:0000313" key="13">
    <source>
        <dbReference type="Proteomes" id="UP000465601"/>
    </source>
</evidence>